<dbReference type="Pfam" id="PF16862">
    <property type="entry name" value="Glyco_hydro_79C"/>
    <property type="match status" value="1"/>
</dbReference>
<feature type="compositionally biased region" description="Low complexity" evidence="1">
    <location>
        <begin position="172"/>
        <end position="181"/>
    </location>
</feature>
<keyword evidence="2" id="KW-0812">Transmembrane</keyword>
<evidence type="ECO:0000256" key="1">
    <source>
        <dbReference type="SAM" id="MobiDB-lite"/>
    </source>
</evidence>
<sequence>MAEAIGPSNNTQVFNYGVADLTSFTPIYGIYENGTPVRVAVFNYLDDPSGANTVHAVTSIAGATMPSSVKVKYLAATSVVQKGGFTARPQTFGGIFESDGRPMGQEDVKTVQCDTTAGTCTVDVPAPGFALVFLTDDAFTENKGGPSMTFPTTAQTKTHNTGERLSPFGGLPTRARATVMTTRRRPRTAASRLRPSPLLLSPPPLRPHPPPSPLLFLLSKVDPSVLSTSNGYRMSEHELAGTSKKPSAGPRTAQASLVGAGVVLGAMVVLLGRVL</sequence>
<feature type="region of interest" description="Disordered" evidence="1">
    <location>
        <begin position="228"/>
        <end position="251"/>
    </location>
</feature>
<evidence type="ECO:0000313" key="5">
    <source>
        <dbReference type="Proteomes" id="UP001218218"/>
    </source>
</evidence>
<dbReference type="InterPro" id="IPR052974">
    <property type="entry name" value="GH79_Enzymes"/>
</dbReference>
<keyword evidence="2" id="KW-1133">Transmembrane helix</keyword>
<dbReference type="PANTHER" id="PTHR36183">
    <property type="entry name" value="BETA-GLUCURONIDASE"/>
    <property type="match status" value="1"/>
</dbReference>
<dbReference type="EMBL" id="JARIHO010000035">
    <property type="protein sequence ID" value="KAJ7331325.1"/>
    <property type="molecule type" value="Genomic_DNA"/>
</dbReference>
<dbReference type="InterPro" id="IPR031728">
    <property type="entry name" value="GlcAase_C"/>
</dbReference>
<feature type="region of interest" description="Disordered" evidence="1">
    <location>
        <begin position="144"/>
        <end position="206"/>
    </location>
</feature>
<comment type="caution">
    <text evidence="4">The sequence shown here is derived from an EMBL/GenBank/DDBJ whole genome shotgun (WGS) entry which is preliminary data.</text>
</comment>
<feature type="compositionally biased region" description="Low complexity" evidence="1">
    <location>
        <begin position="188"/>
        <end position="199"/>
    </location>
</feature>
<protein>
    <recommendedName>
        <fullName evidence="3">Beta-glucuronidase C-terminal domain-containing protein</fullName>
    </recommendedName>
</protein>
<evidence type="ECO:0000313" key="4">
    <source>
        <dbReference type="EMBL" id="KAJ7331325.1"/>
    </source>
</evidence>
<proteinExistence type="predicted"/>
<feature type="compositionally biased region" description="Polar residues" evidence="1">
    <location>
        <begin position="149"/>
        <end position="159"/>
    </location>
</feature>
<accession>A0AAD6ZPE8</accession>
<gene>
    <name evidence="4" type="ORF">DFH08DRAFT_966346</name>
</gene>
<keyword evidence="5" id="KW-1185">Reference proteome</keyword>
<evidence type="ECO:0000256" key="2">
    <source>
        <dbReference type="SAM" id="Phobius"/>
    </source>
</evidence>
<keyword evidence="2" id="KW-0472">Membrane</keyword>
<feature type="domain" description="Beta-glucuronidase C-terminal" evidence="3">
    <location>
        <begin position="28"/>
        <end position="131"/>
    </location>
</feature>
<feature type="transmembrane region" description="Helical" evidence="2">
    <location>
        <begin position="253"/>
        <end position="272"/>
    </location>
</feature>
<dbReference type="PANTHER" id="PTHR36183:SF2">
    <property type="entry name" value="BETA-GLUCURONIDASE C-TERMINAL DOMAIN-CONTAINING PROTEIN"/>
    <property type="match status" value="1"/>
</dbReference>
<dbReference type="AlphaFoldDB" id="A0AAD6ZPE8"/>
<dbReference type="Proteomes" id="UP001218218">
    <property type="component" value="Unassembled WGS sequence"/>
</dbReference>
<name>A0AAD6ZPE8_9AGAR</name>
<reference evidence="4" key="1">
    <citation type="submission" date="2023-03" db="EMBL/GenBank/DDBJ databases">
        <title>Massive genome expansion in bonnet fungi (Mycena s.s.) driven by repeated elements and novel gene families across ecological guilds.</title>
        <authorList>
            <consortium name="Lawrence Berkeley National Laboratory"/>
            <person name="Harder C.B."/>
            <person name="Miyauchi S."/>
            <person name="Viragh M."/>
            <person name="Kuo A."/>
            <person name="Thoen E."/>
            <person name="Andreopoulos B."/>
            <person name="Lu D."/>
            <person name="Skrede I."/>
            <person name="Drula E."/>
            <person name="Henrissat B."/>
            <person name="Morin E."/>
            <person name="Kohler A."/>
            <person name="Barry K."/>
            <person name="LaButti K."/>
            <person name="Morin E."/>
            <person name="Salamov A."/>
            <person name="Lipzen A."/>
            <person name="Mereny Z."/>
            <person name="Hegedus B."/>
            <person name="Baldrian P."/>
            <person name="Stursova M."/>
            <person name="Weitz H."/>
            <person name="Taylor A."/>
            <person name="Grigoriev I.V."/>
            <person name="Nagy L.G."/>
            <person name="Martin F."/>
            <person name="Kauserud H."/>
        </authorList>
    </citation>
    <scope>NUCLEOTIDE SEQUENCE</scope>
    <source>
        <strain evidence="4">CBHHK002</strain>
    </source>
</reference>
<organism evidence="4 5">
    <name type="scientific">Mycena albidolilacea</name>
    <dbReference type="NCBI Taxonomy" id="1033008"/>
    <lineage>
        <taxon>Eukaryota</taxon>
        <taxon>Fungi</taxon>
        <taxon>Dikarya</taxon>
        <taxon>Basidiomycota</taxon>
        <taxon>Agaricomycotina</taxon>
        <taxon>Agaricomycetes</taxon>
        <taxon>Agaricomycetidae</taxon>
        <taxon>Agaricales</taxon>
        <taxon>Marasmiineae</taxon>
        <taxon>Mycenaceae</taxon>
        <taxon>Mycena</taxon>
    </lineage>
</organism>
<evidence type="ECO:0000259" key="3">
    <source>
        <dbReference type="Pfam" id="PF16862"/>
    </source>
</evidence>